<protein>
    <submittedName>
        <fullName evidence="2">Uncharacterized protein</fullName>
    </submittedName>
</protein>
<feature type="signal peptide" evidence="1">
    <location>
        <begin position="1"/>
        <end position="24"/>
    </location>
</feature>
<gene>
    <name evidence="2" type="ORF">MNOR_LOCUS2434</name>
</gene>
<evidence type="ECO:0000313" key="3">
    <source>
        <dbReference type="Proteomes" id="UP001497623"/>
    </source>
</evidence>
<comment type="caution">
    <text evidence="2">The sequence shown here is derived from an EMBL/GenBank/DDBJ whole genome shotgun (WGS) entry which is preliminary data.</text>
</comment>
<reference evidence="2 3" key="1">
    <citation type="submission" date="2024-05" db="EMBL/GenBank/DDBJ databases">
        <authorList>
            <person name="Wallberg A."/>
        </authorList>
    </citation>
    <scope>NUCLEOTIDE SEQUENCE [LARGE SCALE GENOMIC DNA]</scope>
</reference>
<feature type="chain" id="PRO_5043595549" evidence="1">
    <location>
        <begin position="25"/>
        <end position="224"/>
    </location>
</feature>
<dbReference type="EMBL" id="CAXKWB010000740">
    <property type="protein sequence ID" value="CAL4062135.1"/>
    <property type="molecule type" value="Genomic_DNA"/>
</dbReference>
<proteinExistence type="predicted"/>
<dbReference type="AlphaFoldDB" id="A0AAV2PRB2"/>
<accession>A0AAV2PRB2</accession>
<keyword evidence="1" id="KW-0732">Signal</keyword>
<dbReference type="Proteomes" id="UP001497623">
    <property type="component" value="Unassembled WGS sequence"/>
</dbReference>
<name>A0AAV2PRB2_MEGNR</name>
<evidence type="ECO:0000256" key="1">
    <source>
        <dbReference type="SAM" id="SignalP"/>
    </source>
</evidence>
<sequence>MNKHQAIGICVFTQVVGVTQVTTASITCYMCTDDPMIGFPYDPACGDYSYSGRAETWDGADTCYITINEGGYMLRGIYVGQGHGDGDCTYGIGYTACYCKGGLCNTESYCSQCGYPMPTPGSSTTIETTTLTTTNPPTTDASTISPDTLTCYQCMGCSSVDSSTPVNSDTSYQSCVTTISLSSGYVIRGGSYDQHPDGECAQHTEIITCWCSTKDLCNDEDIHL</sequence>
<organism evidence="2 3">
    <name type="scientific">Meganyctiphanes norvegica</name>
    <name type="common">Northern krill</name>
    <name type="synonym">Thysanopoda norvegica</name>
    <dbReference type="NCBI Taxonomy" id="48144"/>
    <lineage>
        <taxon>Eukaryota</taxon>
        <taxon>Metazoa</taxon>
        <taxon>Ecdysozoa</taxon>
        <taxon>Arthropoda</taxon>
        <taxon>Crustacea</taxon>
        <taxon>Multicrustacea</taxon>
        <taxon>Malacostraca</taxon>
        <taxon>Eumalacostraca</taxon>
        <taxon>Eucarida</taxon>
        <taxon>Euphausiacea</taxon>
        <taxon>Euphausiidae</taxon>
        <taxon>Meganyctiphanes</taxon>
    </lineage>
</organism>
<evidence type="ECO:0000313" key="2">
    <source>
        <dbReference type="EMBL" id="CAL4062135.1"/>
    </source>
</evidence>
<keyword evidence="3" id="KW-1185">Reference proteome</keyword>